<name>A0ABY4VKT5_9BURK</name>
<keyword evidence="3" id="KW-1185">Reference proteome</keyword>
<evidence type="ECO:0000256" key="1">
    <source>
        <dbReference type="SAM" id="Phobius"/>
    </source>
</evidence>
<organism evidence="2 3">
    <name type="scientific">Cupriavidus gilardii</name>
    <dbReference type="NCBI Taxonomy" id="82541"/>
    <lineage>
        <taxon>Bacteria</taxon>
        <taxon>Pseudomonadati</taxon>
        <taxon>Pseudomonadota</taxon>
        <taxon>Betaproteobacteria</taxon>
        <taxon>Burkholderiales</taxon>
        <taxon>Burkholderiaceae</taxon>
        <taxon>Cupriavidus</taxon>
    </lineage>
</organism>
<dbReference type="EMBL" id="CP098735">
    <property type="protein sequence ID" value="USE77824.1"/>
    <property type="molecule type" value="Genomic_DNA"/>
</dbReference>
<protein>
    <submittedName>
        <fullName evidence="2">Uncharacterized protein</fullName>
    </submittedName>
</protein>
<gene>
    <name evidence="2" type="ORF">NDR89_01890</name>
</gene>
<feature type="transmembrane region" description="Helical" evidence="1">
    <location>
        <begin position="132"/>
        <end position="153"/>
    </location>
</feature>
<sequence>MPPDSMQKGAGVNVEANIDAWTAHAVAGALSGAIWMAGAGLAFGLATVWLLVADDLPGWLAGMPVLLALAQLWLLLRVAIDRRLFEALATYASRHGAADLAGLDAALLQLGWIAPGRQGRTMTDRARGALRLVRLCGALTVIQLVLTFLASILG</sequence>
<keyword evidence="1" id="KW-0472">Membrane</keyword>
<accession>A0ABY4VKT5</accession>
<proteinExistence type="predicted"/>
<feature type="transmembrane region" description="Helical" evidence="1">
    <location>
        <begin position="58"/>
        <end position="76"/>
    </location>
</feature>
<dbReference type="RefSeq" id="WP_252252044.1">
    <property type="nucleotide sequence ID" value="NZ_CP098735.1"/>
</dbReference>
<keyword evidence="1" id="KW-1133">Transmembrane helix</keyword>
<evidence type="ECO:0000313" key="2">
    <source>
        <dbReference type="EMBL" id="USE77824.1"/>
    </source>
</evidence>
<reference evidence="2" key="1">
    <citation type="submission" date="2022-06" db="EMBL/GenBank/DDBJ databases">
        <title>Complete genome sequence and characterization of Cupriavidus gilardii QJ1 isolated from contaminating cells.</title>
        <authorList>
            <person name="Qi J."/>
        </authorList>
    </citation>
    <scope>NUCLEOTIDE SEQUENCE</scope>
    <source>
        <strain evidence="2">QJ1</strain>
    </source>
</reference>
<evidence type="ECO:0000313" key="3">
    <source>
        <dbReference type="Proteomes" id="UP001056648"/>
    </source>
</evidence>
<keyword evidence="1" id="KW-0812">Transmembrane</keyword>
<feature type="transmembrane region" description="Helical" evidence="1">
    <location>
        <begin position="33"/>
        <end position="52"/>
    </location>
</feature>
<dbReference type="Proteomes" id="UP001056648">
    <property type="component" value="Chromosome 1"/>
</dbReference>